<sequence length="253" mass="26775">MSITKIACIAALSLSAISSFIYAGSAQAISFQVTTGIAGPNGETDQGAFSEFTQLPGTTTVNFNNGQAPTTGFAKYSFENNSGSSSVRSDVWAPAGATGEVNNGKYLAVFNGDEVTIKLASSLNYFGIDWGAISSGNVFSFYNGDNLIKSFTTEDVNPVAPIRASQHGGEGNGYLHFYSDSSNDIFNKIVITQAGGGGFESDNHSFHLGTDRFTGFDPKSVPEPSITLGMLAVGGMFLRKRKNEKLQTVKQSH</sequence>
<evidence type="ECO:0000313" key="3">
    <source>
        <dbReference type="Proteomes" id="UP000252085"/>
    </source>
</evidence>
<proteinExistence type="predicted"/>
<name>A0A367R4S7_NOSPU</name>
<comment type="caution">
    <text evidence="2">The sequence shown here is derived from an EMBL/GenBank/DDBJ whole genome shotgun (WGS) entry which is preliminary data.</text>
</comment>
<feature type="chain" id="PRO_5017025168" evidence="1">
    <location>
        <begin position="24"/>
        <end position="253"/>
    </location>
</feature>
<gene>
    <name evidence="2" type="ORF">A6769_31115</name>
</gene>
<reference evidence="2 3" key="1">
    <citation type="submission" date="2016-04" db="EMBL/GenBank/DDBJ databases">
        <authorList>
            <person name="Evans L.H."/>
            <person name="Alamgir A."/>
            <person name="Owens N."/>
            <person name="Weber N.D."/>
            <person name="Virtaneva K."/>
            <person name="Barbian K."/>
            <person name="Babar A."/>
            <person name="Rosenke K."/>
        </authorList>
    </citation>
    <scope>NUCLEOTIDE SEQUENCE [LARGE SCALE GENOMIC DNA]</scope>
    <source>
        <strain evidence="2">NIES-2108</strain>
    </source>
</reference>
<accession>A0A367R4S7</accession>
<dbReference type="Proteomes" id="UP000252085">
    <property type="component" value="Unassembled WGS sequence"/>
</dbReference>
<dbReference type="EMBL" id="LXQE01000176">
    <property type="protein sequence ID" value="RCJ31415.1"/>
    <property type="molecule type" value="Genomic_DNA"/>
</dbReference>
<organism evidence="2 3">
    <name type="scientific">Nostoc punctiforme NIES-2108</name>
    <dbReference type="NCBI Taxonomy" id="1356359"/>
    <lineage>
        <taxon>Bacteria</taxon>
        <taxon>Bacillati</taxon>
        <taxon>Cyanobacteriota</taxon>
        <taxon>Cyanophyceae</taxon>
        <taxon>Nostocales</taxon>
        <taxon>Nostocaceae</taxon>
        <taxon>Nostoc</taxon>
    </lineage>
</organism>
<protein>
    <submittedName>
        <fullName evidence="2">PEP-CTERM sorting domain-containing protein</fullName>
    </submittedName>
</protein>
<dbReference type="NCBIfam" id="TIGR02595">
    <property type="entry name" value="PEP_CTERM"/>
    <property type="match status" value="1"/>
</dbReference>
<dbReference type="AlphaFoldDB" id="A0A367R4S7"/>
<keyword evidence="1" id="KW-0732">Signal</keyword>
<feature type="signal peptide" evidence="1">
    <location>
        <begin position="1"/>
        <end position="23"/>
    </location>
</feature>
<evidence type="ECO:0000256" key="1">
    <source>
        <dbReference type="SAM" id="SignalP"/>
    </source>
</evidence>
<evidence type="ECO:0000313" key="2">
    <source>
        <dbReference type="EMBL" id="RCJ31415.1"/>
    </source>
</evidence>
<dbReference type="InterPro" id="IPR013424">
    <property type="entry name" value="Ice-binding_C"/>
</dbReference>